<sequence length="360" mass="40210">MADSGGHWNTLAEAQKLTQSLKIPGVFEEDIKRNNPLERLPVAQAAGTGLKIEWLREKTLTEDAVAEIDIGEQLSWAEDVEYEEKEMTLRRSYIQRKLDHYVEGIYDTYNNYEQRVLLESEKGLKRRIGARIIYADNTYTSSKQFDGLHALAYEHGTAYDSSNTTEDPKNIDNGEAGLSLAYLRIMVDEMKHGVDELLAPYEIIRRMDAAYQERGFLYTVTGTTQTQGSLAFLTMGYNEIGKRVLFWDGIPIIRTDYLVAEQANTGTGSDGAARALRSSGDNQYSIFGIRKGNVMNMEPGVTFAYGGTQGQGDLYKLVRFPELEDFDAGGIRLVTYGAILLGSSLALGRLFDIEDTAITI</sequence>
<proteinExistence type="predicted"/>
<dbReference type="EMBL" id="LAZR01012475">
    <property type="protein sequence ID" value="KKM26631.1"/>
    <property type="molecule type" value="Genomic_DNA"/>
</dbReference>
<evidence type="ECO:0000313" key="1">
    <source>
        <dbReference type="EMBL" id="KKM26631.1"/>
    </source>
</evidence>
<name>A0A0F9IGC9_9ZZZZ</name>
<gene>
    <name evidence="1" type="ORF">LCGC14_1582810</name>
</gene>
<reference evidence="1" key="1">
    <citation type="journal article" date="2015" name="Nature">
        <title>Complex archaea that bridge the gap between prokaryotes and eukaryotes.</title>
        <authorList>
            <person name="Spang A."/>
            <person name="Saw J.H."/>
            <person name="Jorgensen S.L."/>
            <person name="Zaremba-Niedzwiedzka K."/>
            <person name="Martijn J."/>
            <person name="Lind A.E."/>
            <person name="van Eijk R."/>
            <person name="Schleper C."/>
            <person name="Guy L."/>
            <person name="Ettema T.J."/>
        </authorList>
    </citation>
    <scope>NUCLEOTIDE SEQUENCE</scope>
</reference>
<accession>A0A0F9IGC9</accession>
<dbReference type="AlphaFoldDB" id="A0A0F9IGC9"/>
<protein>
    <recommendedName>
        <fullName evidence="2">Major capsid protein</fullName>
    </recommendedName>
</protein>
<organism evidence="1">
    <name type="scientific">marine sediment metagenome</name>
    <dbReference type="NCBI Taxonomy" id="412755"/>
    <lineage>
        <taxon>unclassified sequences</taxon>
        <taxon>metagenomes</taxon>
        <taxon>ecological metagenomes</taxon>
    </lineage>
</organism>
<evidence type="ECO:0008006" key="2">
    <source>
        <dbReference type="Google" id="ProtNLM"/>
    </source>
</evidence>
<comment type="caution">
    <text evidence="1">The sequence shown here is derived from an EMBL/GenBank/DDBJ whole genome shotgun (WGS) entry which is preliminary data.</text>
</comment>